<sequence length="640" mass="73830">METLLPRVESIKLVIWDLDETFWHGTLSEEGVIPIPENIELVKQLSERGIINSIVSKNNFETAKEKLQELGIWDYFVFPAIDWSPKGILIRNIIENCQLRSPNVLFLDDNHSNLEEARFYNPKIKAHFPDFIPQMLANEALAGKVDSNLSRLKQYKILEKKHDAKKSFNDNLDFLKSSGIEIELIHKLESHKDRIHELLQRTNQLNFTKIRLDLDEVQALINSPMHKSALVKVKDNFGDYGIIGFYSLDSIKNSLDHFVFSCRILNLGIPQFIYAKLGFPDLKVVPDVAEELDRSTPDWIDERNVSDPSMPSAAQTPAKKELPLLFRGPCDYKQTLFYLQNSGFDIMQETNYVTENIPSYPTHTNTLIDAIRLTTAQKKRILAVKDIPFFDKHYYDTSALETNAEYIVMALETDYHQHLYRHKDSDIKLALGKREGVLTEAANHPSLVHYFKERGAAHLGTKALVNFSINFTHIGLISPEEFYQNLCTIRTLIPAYKKLILINAPTPPPGHEQRYEIMNQMVDDFIENNENTQLVDLRKLTNTTIFSDNGSKNFNRKTYLEIASLLLEQLPDASNESVSKNISPFLVFKNEIRMRYLVTKSFLRKNVWMKIKRFNLLLALELYLEDGLAEIILSCKFIIF</sequence>
<dbReference type="Gene3D" id="3.40.50.1000">
    <property type="entry name" value="HAD superfamily/HAD-like"/>
    <property type="match status" value="1"/>
</dbReference>
<dbReference type="KEGG" id="evi:Echvi_0559"/>
<dbReference type="InterPro" id="IPR041492">
    <property type="entry name" value="HAD_2"/>
</dbReference>
<dbReference type="eggNOG" id="COG3882">
    <property type="taxonomic scope" value="Bacteria"/>
</dbReference>
<evidence type="ECO:0000313" key="1">
    <source>
        <dbReference type="EMBL" id="AGA76837.1"/>
    </source>
</evidence>
<dbReference type="InterPro" id="IPR023214">
    <property type="entry name" value="HAD_sf"/>
</dbReference>
<protein>
    <recommendedName>
        <fullName evidence="3">Subfamily IIIC HAD-superfamily phosphatase</fullName>
    </recommendedName>
</protein>
<accession>L0FU60</accession>
<dbReference type="OrthoDB" id="323926at2"/>
<reference evidence="2" key="1">
    <citation type="submission" date="2012-02" db="EMBL/GenBank/DDBJ databases">
        <title>The complete genome of Echinicola vietnamensis DSM 17526.</title>
        <authorList>
            <person name="Lucas S."/>
            <person name="Copeland A."/>
            <person name="Lapidus A."/>
            <person name="Glavina del Rio T."/>
            <person name="Dalin E."/>
            <person name="Tice H."/>
            <person name="Bruce D."/>
            <person name="Goodwin L."/>
            <person name="Pitluck S."/>
            <person name="Peters L."/>
            <person name="Ovchinnikova G."/>
            <person name="Teshima H."/>
            <person name="Kyrpides N."/>
            <person name="Mavromatis K."/>
            <person name="Ivanova N."/>
            <person name="Brettin T."/>
            <person name="Detter J.C."/>
            <person name="Han C."/>
            <person name="Larimer F."/>
            <person name="Land M."/>
            <person name="Hauser L."/>
            <person name="Markowitz V."/>
            <person name="Cheng J.-F."/>
            <person name="Hugenholtz P."/>
            <person name="Woyke T."/>
            <person name="Wu D."/>
            <person name="Brambilla E."/>
            <person name="Klenk H.-P."/>
            <person name="Eisen J.A."/>
        </authorList>
    </citation>
    <scope>NUCLEOTIDE SEQUENCE [LARGE SCALE GENOMIC DNA]</scope>
    <source>
        <strain evidence="2">DSM 17526 / LMG 23754 / KMM 6221</strain>
    </source>
</reference>
<dbReference type="HOGENOM" id="CLU_022703_0_0_10"/>
<dbReference type="InterPro" id="IPR036412">
    <property type="entry name" value="HAD-like_sf"/>
</dbReference>
<organism evidence="1 2">
    <name type="scientific">Echinicola vietnamensis (strain DSM 17526 / LMG 23754 / KMM 6221)</name>
    <dbReference type="NCBI Taxonomy" id="926556"/>
    <lineage>
        <taxon>Bacteria</taxon>
        <taxon>Pseudomonadati</taxon>
        <taxon>Bacteroidota</taxon>
        <taxon>Cytophagia</taxon>
        <taxon>Cytophagales</taxon>
        <taxon>Cyclobacteriaceae</taxon>
        <taxon>Echinicola</taxon>
    </lineage>
</organism>
<keyword evidence="2" id="KW-1185">Reference proteome</keyword>
<dbReference type="Pfam" id="PF13419">
    <property type="entry name" value="HAD_2"/>
    <property type="match status" value="1"/>
</dbReference>
<dbReference type="SUPFAM" id="SSF56784">
    <property type="entry name" value="HAD-like"/>
    <property type="match status" value="1"/>
</dbReference>
<evidence type="ECO:0000313" key="2">
    <source>
        <dbReference type="Proteomes" id="UP000010796"/>
    </source>
</evidence>
<proteinExistence type="predicted"/>
<gene>
    <name evidence="1" type="ordered locus">Echvi_0559</name>
</gene>
<dbReference type="EMBL" id="CP003346">
    <property type="protein sequence ID" value="AGA76837.1"/>
    <property type="molecule type" value="Genomic_DNA"/>
</dbReference>
<dbReference type="Proteomes" id="UP000010796">
    <property type="component" value="Chromosome"/>
</dbReference>
<dbReference type="AlphaFoldDB" id="L0FU60"/>
<evidence type="ECO:0008006" key="3">
    <source>
        <dbReference type="Google" id="ProtNLM"/>
    </source>
</evidence>
<name>L0FU60_ECHVK</name>
<dbReference type="PATRIC" id="fig|926556.3.peg.552"/>